<dbReference type="Gene3D" id="1.10.645.10">
    <property type="entry name" value="Cytochrome-c3 Hydrogenase, chain B"/>
    <property type="match status" value="1"/>
</dbReference>
<dbReference type="GO" id="GO:0050136">
    <property type="term" value="F:NADH dehydrogenase (quinone) (non-electrogenic) activity"/>
    <property type="evidence" value="ECO:0007669"/>
    <property type="project" value="UniProtKB-UniRule"/>
</dbReference>
<keyword evidence="2" id="KW-0520">NAD</keyword>
<dbReference type="PANTHER" id="PTHR11993">
    <property type="entry name" value="NADH-UBIQUINONE OXIDOREDUCTASE 49 KDA SUBUNIT"/>
    <property type="match status" value="1"/>
</dbReference>
<keyword evidence="2" id="KW-0813">Transport</keyword>
<dbReference type="InterPro" id="IPR022885">
    <property type="entry name" value="NDH1_su_D/H"/>
</dbReference>
<dbReference type="AlphaFoldDB" id="A0A2M8PY84"/>
<dbReference type="GO" id="GO:0005886">
    <property type="term" value="C:plasma membrane"/>
    <property type="evidence" value="ECO:0007669"/>
    <property type="project" value="UniProtKB-SubCell"/>
</dbReference>
<keyword evidence="2" id="KW-0472">Membrane</keyword>
<comment type="catalytic activity">
    <reaction evidence="2">
        <text>a quinone + NADH + 5 H(+)(in) = a quinol + NAD(+) + 4 H(+)(out)</text>
        <dbReference type="Rhea" id="RHEA:57888"/>
        <dbReference type="ChEBI" id="CHEBI:15378"/>
        <dbReference type="ChEBI" id="CHEBI:24646"/>
        <dbReference type="ChEBI" id="CHEBI:57540"/>
        <dbReference type="ChEBI" id="CHEBI:57945"/>
        <dbReference type="ChEBI" id="CHEBI:132124"/>
    </reaction>
</comment>
<organism evidence="5 6">
    <name type="scientific">Candidatus Thermofonsia Clade 1 bacterium</name>
    <dbReference type="NCBI Taxonomy" id="2364210"/>
    <lineage>
        <taxon>Bacteria</taxon>
        <taxon>Bacillati</taxon>
        <taxon>Chloroflexota</taxon>
        <taxon>Candidatus Thermofontia</taxon>
        <taxon>Candidatus Thermofonsia Clade 1</taxon>
    </lineage>
</organism>
<evidence type="ECO:0000313" key="6">
    <source>
        <dbReference type="Proteomes" id="UP000228947"/>
    </source>
</evidence>
<evidence type="ECO:0000256" key="2">
    <source>
        <dbReference type="HAMAP-Rule" id="MF_01358"/>
    </source>
</evidence>
<comment type="subunit">
    <text evidence="2">NDH-1 is composed of 14 different subunits. Subunits NuoB, C, D, E, F, and G constitute the peripheral sector of the complex.</text>
</comment>
<name>A0A2M8PY84_9CHLR</name>
<dbReference type="NCBIfam" id="NF004739">
    <property type="entry name" value="PRK06075.1"/>
    <property type="match status" value="1"/>
</dbReference>
<dbReference type="Proteomes" id="UP000228947">
    <property type="component" value="Unassembled WGS sequence"/>
</dbReference>
<dbReference type="GO" id="GO:0048038">
    <property type="term" value="F:quinone binding"/>
    <property type="evidence" value="ECO:0007669"/>
    <property type="project" value="UniProtKB-KW"/>
</dbReference>
<dbReference type="SUPFAM" id="SSF56762">
    <property type="entry name" value="HydB/Nqo4-like"/>
    <property type="match status" value="1"/>
</dbReference>
<protein>
    <recommendedName>
        <fullName evidence="2">NADH-quinone oxidoreductase subunit D</fullName>
        <ecNumber evidence="2">7.1.1.-</ecNumber>
    </recommendedName>
    <alternativeName>
        <fullName evidence="2">NADH dehydrogenase I subunit D</fullName>
    </alternativeName>
    <alternativeName>
        <fullName evidence="2">NDH-1 subunit D</fullName>
    </alternativeName>
</protein>
<dbReference type="InterPro" id="IPR029014">
    <property type="entry name" value="NiFe-Hase_large"/>
</dbReference>
<evidence type="ECO:0000259" key="3">
    <source>
        <dbReference type="Pfam" id="PF00346"/>
    </source>
</evidence>
<dbReference type="Pfam" id="PF00346">
    <property type="entry name" value="Complex1_49kDa"/>
    <property type="match status" value="1"/>
</dbReference>
<comment type="similarity">
    <text evidence="2">Belongs to the complex I 49 kDa subunit family.</text>
</comment>
<comment type="caution">
    <text evidence="5">The sequence shown here is derived from an EMBL/GenBank/DDBJ whole genome shotgun (WGS) entry which is preliminary data.</text>
</comment>
<evidence type="ECO:0000313" key="5">
    <source>
        <dbReference type="EMBL" id="PJF42490.1"/>
    </source>
</evidence>
<evidence type="ECO:0000313" key="4">
    <source>
        <dbReference type="EMBL" id="PJF34766.1"/>
    </source>
</evidence>
<accession>A0A2M8PY84</accession>
<keyword evidence="2" id="KW-0830">Ubiquinone</keyword>
<comment type="subcellular location">
    <subcellularLocation>
        <location evidence="2">Cell membrane</location>
        <topology evidence="2">Peripheral membrane protein</topology>
        <orientation evidence="2">Cytoplasmic side</orientation>
    </subcellularLocation>
</comment>
<evidence type="ECO:0000313" key="7">
    <source>
        <dbReference type="Proteomes" id="UP000229681"/>
    </source>
</evidence>
<comment type="function">
    <text evidence="2">NDH-1 shuttles electrons from NADH, via FMN and iron-sulfur (Fe-S) centers, to quinones in the respiratory chain. The immediate electron acceptor for the enzyme in this species is believed to be ubiquinone. Couples the redox reaction to proton translocation (for every two electrons transferred, four hydrogen ions are translocated across the cytoplasmic membrane), and thus conserves the redox energy in a proton gradient.</text>
</comment>
<sequence length="426" mass="48293">MSERPLIERSGHSANITEWEGTVQELQGLVSPRAFTGETMLLNMGPQHPSTHGVLRLLLELDGETVVSCVPDIGYLHTGIEKSMEAKTYEQAITMTDRMDYLNPMGNNLVYCLAIEKLAELDVPERAQIVRVLLAELTRINSHLVWLGTHCLDMGAMSVFLYAMREREMILDIFEMVSGQRMMSTYFRPGGLWRDVPEEFIPAVRAFIDYFPAKVEEYETLLVNNPLWIDRTQGIGVITPEDAIAYGCTGPTLRGSGVNWDIRKAMPYMGYETYQFDVPLGEHGDVYDRFYVRMQEFKESVRIIRQALDRLEKTRGPFRSQNRKYVPPPRSELGRSMEAVIHHFKLWTEGFSLPEGEVYVSIESPRGELSCYLSSDGGTRPHRVHFRTPSFVHTMGAIPKMAKDGMIADLVGIIGSVDIVLGDCDR</sequence>
<dbReference type="NCBIfam" id="TIGR01962">
    <property type="entry name" value="NuoD"/>
    <property type="match status" value="1"/>
</dbReference>
<gene>
    <name evidence="2" type="primary">nuoD</name>
    <name evidence="4" type="ORF">CUN49_13975</name>
    <name evidence="5" type="ORF">CUN50_04020</name>
</gene>
<keyword evidence="2" id="KW-1278">Translocase</keyword>
<feature type="domain" description="NADH-quinone oxidoreductase subunit D" evidence="3">
    <location>
        <begin position="153"/>
        <end position="426"/>
    </location>
</feature>
<dbReference type="GO" id="GO:0051287">
    <property type="term" value="F:NAD binding"/>
    <property type="evidence" value="ECO:0007669"/>
    <property type="project" value="InterPro"/>
</dbReference>
<proteinExistence type="inferred from homology"/>
<keyword evidence="1 2" id="KW-0874">Quinone</keyword>
<dbReference type="HAMAP" id="MF_01358">
    <property type="entry name" value="NDH1_NuoD"/>
    <property type="match status" value="1"/>
</dbReference>
<dbReference type="EC" id="7.1.1.-" evidence="2"/>
<reference evidence="6 7" key="1">
    <citation type="submission" date="2017-11" db="EMBL/GenBank/DDBJ databases">
        <title>Evolution of Phototrophy in the Chloroflexi Phylum Driven by Horizontal Gene Transfer.</title>
        <authorList>
            <person name="Ward L.M."/>
            <person name="Hemp J."/>
            <person name="Shih P.M."/>
            <person name="Mcglynn S.E."/>
            <person name="Fischer W."/>
        </authorList>
    </citation>
    <scope>NUCLEOTIDE SEQUENCE [LARGE SCALE GENOMIC DNA]</scope>
    <source>
        <strain evidence="5">CP1_1M</strain>
        <strain evidence="4">JP3_13</strain>
    </source>
</reference>
<dbReference type="InterPro" id="IPR001135">
    <property type="entry name" value="NADH_Q_OxRdtase_suD"/>
</dbReference>
<dbReference type="EMBL" id="PGTM01000276">
    <property type="protein sequence ID" value="PJF34766.1"/>
    <property type="molecule type" value="Genomic_DNA"/>
</dbReference>
<keyword evidence="2" id="KW-1003">Cell membrane</keyword>
<dbReference type="EMBL" id="PGTL01000016">
    <property type="protein sequence ID" value="PJF42490.1"/>
    <property type="molecule type" value="Genomic_DNA"/>
</dbReference>
<accession>A0A2M8PB38</accession>
<dbReference type="PANTHER" id="PTHR11993:SF10">
    <property type="entry name" value="NADH DEHYDROGENASE [UBIQUINONE] IRON-SULFUR PROTEIN 2, MITOCHONDRIAL"/>
    <property type="match status" value="1"/>
</dbReference>
<keyword evidence="5" id="KW-0560">Oxidoreductase</keyword>
<dbReference type="Proteomes" id="UP000229681">
    <property type="component" value="Unassembled WGS sequence"/>
</dbReference>
<evidence type="ECO:0000256" key="1">
    <source>
        <dbReference type="ARBA" id="ARBA00022719"/>
    </source>
</evidence>